<keyword evidence="2" id="KW-1185">Reference proteome</keyword>
<sequence>MNRTSIRGETLRSVDPPPAVGDALAAAQDSVGRVSDLLHEHCLDQHSHFVGDAASLYSRVRDAADALDRADRLEDAEPARAARQRSLLLVGRAGVGKTHLLCDVARTRLADGRPTILVAGQDFDGRAPLPQLAEMTQLSGSAEDVLAALDAAAEAAGCSGLLMHRLYRKFGVHSRAELLSLLRLYQIG</sequence>
<reference evidence="2" key="1">
    <citation type="journal article" date="2019" name="Int. J. Syst. Evol. Microbiol.">
        <title>The Global Catalogue of Microorganisms (GCM) 10K type strain sequencing project: providing services to taxonomists for standard genome sequencing and annotation.</title>
        <authorList>
            <consortium name="The Broad Institute Genomics Platform"/>
            <consortium name="The Broad Institute Genome Sequencing Center for Infectious Disease"/>
            <person name="Wu L."/>
            <person name="Ma J."/>
        </authorList>
    </citation>
    <scope>NUCLEOTIDE SEQUENCE [LARGE SCALE GENOMIC DNA]</scope>
    <source>
        <strain evidence="2">CGMCC 4.7152</strain>
    </source>
</reference>
<dbReference type="InterPro" id="IPR027417">
    <property type="entry name" value="P-loop_NTPase"/>
</dbReference>
<evidence type="ECO:0000313" key="2">
    <source>
        <dbReference type="Proteomes" id="UP001595912"/>
    </source>
</evidence>
<name>A0ABV9W652_9ACTN</name>
<keyword evidence="1" id="KW-0547">Nucleotide-binding</keyword>
<proteinExistence type="predicted"/>
<dbReference type="Gene3D" id="3.40.50.300">
    <property type="entry name" value="P-loop containing nucleotide triphosphate hydrolases"/>
    <property type="match status" value="1"/>
</dbReference>
<organism evidence="1 2">
    <name type="scientific">Dactylosporangium cerinum</name>
    <dbReference type="NCBI Taxonomy" id="1434730"/>
    <lineage>
        <taxon>Bacteria</taxon>
        <taxon>Bacillati</taxon>
        <taxon>Actinomycetota</taxon>
        <taxon>Actinomycetes</taxon>
        <taxon>Micromonosporales</taxon>
        <taxon>Micromonosporaceae</taxon>
        <taxon>Dactylosporangium</taxon>
    </lineage>
</organism>
<dbReference type="EMBL" id="JBHSIU010000055">
    <property type="protein sequence ID" value="MFC5004166.1"/>
    <property type="molecule type" value="Genomic_DNA"/>
</dbReference>
<accession>A0ABV9W652</accession>
<keyword evidence="1" id="KW-0067">ATP-binding</keyword>
<dbReference type="Proteomes" id="UP001595912">
    <property type="component" value="Unassembled WGS sequence"/>
</dbReference>
<dbReference type="RefSeq" id="WP_380123792.1">
    <property type="nucleotide sequence ID" value="NZ_JBHSIU010000055.1"/>
</dbReference>
<dbReference type="GO" id="GO:0005524">
    <property type="term" value="F:ATP binding"/>
    <property type="evidence" value="ECO:0007669"/>
    <property type="project" value="UniProtKB-KW"/>
</dbReference>
<gene>
    <name evidence="1" type="ORF">ACFPIJ_40870</name>
</gene>
<comment type="caution">
    <text evidence="1">The sequence shown here is derived from an EMBL/GenBank/DDBJ whole genome shotgun (WGS) entry which is preliminary data.</text>
</comment>
<protein>
    <submittedName>
        <fullName evidence="1">ATP-binding protein</fullName>
    </submittedName>
</protein>
<evidence type="ECO:0000313" key="1">
    <source>
        <dbReference type="EMBL" id="MFC5004166.1"/>
    </source>
</evidence>
<dbReference type="SUPFAM" id="SSF52540">
    <property type="entry name" value="P-loop containing nucleoside triphosphate hydrolases"/>
    <property type="match status" value="1"/>
</dbReference>